<evidence type="ECO:0000313" key="2">
    <source>
        <dbReference type="Proteomes" id="UP001221366"/>
    </source>
</evidence>
<dbReference type="EMBL" id="JARFVB010000005">
    <property type="protein sequence ID" value="MDF0716486.1"/>
    <property type="molecule type" value="Genomic_DNA"/>
</dbReference>
<evidence type="ECO:0000313" key="1">
    <source>
        <dbReference type="EMBL" id="MDF0716486.1"/>
    </source>
</evidence>
<dbReference type="RefSeq" id="WP_275615718.1">
    <property type="nucleotide sequence ID" value="NZ_JARFVB010000005.1"/>
</dbReference>
<name>A0ABT5XZ69_9FLAO</name>
<proteinExistence type="predicted"/>
<protein>
    <submittedName>
        <fullName evidence="1">Uncharacterized protein</fullName>
    </submittedName>
</protein>
<sequence>MMYRINGTSMMLAPAGDYIIKPDGMRDYQLYHPDVQQIPE</sequence>
<reference evidence="1 2" key="1">
    <citation type="submission" date="2023-03" db="EMBL/GenBank/DDBJ databases">
        <title>Muricauda XX sp. nov. and Muricauda XXX sp. nov., two novel species isolated from Okinawa Trough.</title>
        <authorList>
            <person name="Cao W."/>
            <person name="Deng X."/>
        </authorList>
    </citation>
    <scope>NUCLEOTIDE SEQUENCE [LARGE SCALE GENOMIC DNA]</scope>
    <source>
        <strain evidence="1 2">334s03</strain>
    </source>
</reference>
<gene>
    <name evidence="1" type="ORF">PY092_10025</name>
</gene>
<comment type="caution">
    <text evidence="1">The sequence shown here is derived from an EMBL/GenBank/DDBJ whole genome shotgun (WGS) entry which is preliminary data.</text>
</comment>
<keyword evidence="2" id="KW-1185">Reference proteome</keyword>
<dbReference type="Proteomes" id="UP001221366">
    <property type="component" value="Unassembled WGS sequence"/>
</dbReference>
<accession>A0ABT5XZ69</accession>
<organism evidence="1 2">
    <name type="scientific">Flagellimonas yonaguniensis</name>
    <dbReference type="NCBI Taxonomy" id="3031325"/>
    <lineage>
        <taxon>Bacteria</taxon>
        <taxon>Pseudomonadati</taxon>
        <taxon>Bacteroidota</taxon>
        <taxon>Flavobacteriia</taxon>
        <taxon>Flavobacteriales</taxon>
        <taxon>Flavobacteriaceae</taxon>
        <taxon>Flagellimonas</taxon>
    </lineage>
</organism>